<dbReference type="PANTHER" id="PTHR10775">
    <property type="entry name" value="OS08G0208400 PROTEIN"/>
    <property type="match status" value="1"/>
</dbReference>
<feature type="region of interest" description="Disordered" evidence="2">
    <location>
        <begin position="2276"/>
        <end position="2351"/>
    </location>
</feature>
<evidence type="ECO:0000256" key="1">
    <source>
        <dbReference type="SAM" id="Coils"/>
    </source>
</evidence>
<dbReference type="Pfam" id="PF13963">
    <property type="entry name" value="Transpos_assoc"/>
    <property type="match status" value="1"/>
</dbReference>
<sequence length="2746" mass="310444">MQTRSKGNQNLLFNYNIDRLDRGLRERRDTVDLEHNHPFRMADEQDVNNLPANIGAGDAPRNHHQRQGIVPPAVQNNNFEIKSGLISMIQGNKFHGLPLEDPLDHLDNFDRLCSLTKINGVSEDSFKLRLTARLRNEISGFTQKKSESICEAWERFKGYTIQCPHHGFKKASLLSTLYRGVLPKIRMLLDTASNGNFLNKDVEEGWELIENLAQSDGNYNEDFDRSNRGIGDSDAKHSKEMKALNEKLDMLLLGQQKHLNFLLDDEQYQVQDGEGNYTNVANPQDKVYPPQQQQNQNTPFVPYNQGFVSKQQFQGNYQQQPPPGFPPQQHQSPAAPDSDMKQMLQQLLQGQASGSMEIAKKMAELHHKLDCSYNDLNVKVEALSSKVRYLEGQSASTSAPKSPGQLPGKAIKNPKEYANVHAITLRSGRELSTREGPTPVTEDSADQDGEDSSLNKDQVDKPNEVLEPILDGDTRSTNPVTSSTTLKPVAVKNKEKVFVPPPYKPPLPFTGRHKKALEDKYRAMFSKNIKEVEARIPLVDALALIPDSHKFLKDLIRERIQEVQRTTVLSHECSAIIQKKVVPEKQGDPGSFTLPCSLGSLTFNKCLCDLGASVSLMPLSVAKRLGFNKYKYCNISLILADRSYLRLVHIMLDKSWVHLCRVDPAYERGARKFVRAVTEALGDIDKLVCPCIDCRNIDRHSGSDVVDHLVTRGMDEAYKRRSDWYHHGEVSSGAEVESKVNHWNEEIFDLYKAAEYLDEELASKGDLGEIVEGDLVEIAEGEDKREDEFLAKLADAETPLYPSCANHSKLSAIVELFRIKTNNGWSDKSFNELLETLPKMLPKENVLHTSLYDVKKFLKSFDMGYEKIHACVNDCCLFRKKYKKLDNCPKCKASRWKVNMHTGEVKKGVPQKVLRYFPIIPRLKRMFRTVEMAKDLRWHFSNKSSDGKLRHPVDSVTWKKMDDKYPSFAAEERNIRLGLSTDGFNPFNMKNTRYSCWPVLLVNYNLPPHLCMKKENIMLTLLIHGPQQPGNSIDVYLEPLIEDLNHLWKKGELTYDAFSKNIFTLKAMLLWTISDFPAYGNLAGCKVKGKMGCPICGKNTDSMWLKFSRKHVFMCHRKGLAPTHSYRDKKAWFDGKAEHGRKARILTGREISQNLRNFKNDFGNAKESGRKRTRTEYLDSGSDFDDESSESEEEEEVAVDEEELSRWKKRSILFKLEYWEDLPVRHNLDVMHVERNVAASIVSTLLHCGKSKDGLNARKDLQELGIRKDLHPSTQGKRTYLPAAPWSLSKKEKKIFCKRLFDFKGPDGYCSNISRGVSLEECKITGLKSHDYHVLMQQLLPVALRGLLPKGPRTAIFRLCAFFNMLCQRVIDREQISVMEAEIVETLCMFERFFPPSFFDIMVHLTVHLGREARLGGPVHFRWMYPFERYMKVLKDFVRNPARPEGCIAESYLAEECVQFCSDFLKKSTSVEEKLDRNTEYENISILEGRPISAGTSFTLTEMEKNIAHLAVIQNIAALDPYIPIVSNGHEDTLKWLAYGPRCSARSYTGYIVNGQRFHTSSLQRKSQNSGVYYEATAMCRSSAKDTSQVFDLVSYYGRVTDIILLDYNVFYVPLFRCQWAVRGNEVKVEDGFTLVNLNQSQVSFLRDPYILASQAKQVFYSREDDSSSWYVVMKGSSRRYSKEDVEDGNADIGPLPSDVDMDLEMDEAENARTDCEGIYVSNTEAAEVQGEQETEAAEVQEEEHRSDVDVSEAAEVTANNEEEPEGELQLTDENERPAKRKRHRGPTKMKNIAKDPNVRERVDYTLMGDPYGPGSVKLSSYVGPLVREHVPITIDTWKNVSEEIKTILWKSIQARFELDEEFQKVAVLKQMGNLWRSYKSRIVRDINGATNNQQRMNLRPNNINPADWRKFVKIKTSASFKVVSDKYKERRRKQIPHTTSRKGMVRLAEDMKIESGDPSEVTRLKVWVKSRTKKDGTPVNTNAAEKIKKAAELVGSDAPTLTTNPEEDHLSQLLGPDNPGRLSAMGRGMSKTKLACFQIKTKCMTDMQEKQVQLVKKVNELQEELLKIKNLRQEAEIGENSAARSVNKRALPKCVLYDWSDSDENIAEGRILSSDPDDLVNNCRLGPTDLKVLVETATKPDAFLWRPASNMFTVEEAVGQIIAWPASKCVLVDKDIQIEDIAPLGLRTNSLNKCKLLDLSSDEVIVAEGRWQTQEPSALVNGLPLGPKAVKVFVDQVHQPETFIWRPTTEMTYLEDCVMAFVSWPVSKVVFENSTTGHKSPLQNSAATVPGSKSVAGSKSATSGPKSAAGTGSESPIEDATGTSSPMKKTLPDSQSPLRKSQRISNQVVSKENKKCKLMDITGRKRVVAEGRWVSNDPDMKVHFVPLGSNGVKVWVDIVKVSDAAVWRPSDEIVSLEDAFGTTLAWPEDKLEDLPIKIGNVEVPTDFVVLDMDEEPKDPLILGRPFLATAGAIIDVKQGKIDLNLGKEFKMKFDINDGMKKPTIEGQTFLVEEMDRLADELLEELAEENHLKTFLTKSGKAGYLPSETLSSEKSLDSHKVAVGSEVYKGLMGSETKVMGGHEVSSTHAQPTDSTNNSKKPPTCPESSCSTEKLEQQLKASTLASDDWLELKERSKWQDKAIRELTDIVRELKDQIKELHGKANLVPLNIKDVQNDGTTTLVSKAGCEFTLKWSREEDHPLDQKEDFFKDMATEYPIADLSRERVEFDDTFAEEGEETSFPLCKPP</sequence>
<dbReference type="InterPro" id="IPR004242">
    <property type="entry name" value="Transposase_21"/>
</dbReference>
<feature type="region of interest" description="Disordered" evidence="2">
    <location>
        <begin position="1726"/>
        <end position="1792"/>
    </location>
</feature>
<dbReference type="EMBL" id="JAEFBK010000009">
    <property type="protein sequence ID" value="KAG7568045.1"/>
    <property type="molecule type" value="Genomic_DNA"/>
</dbReference>
<feature type="region of interest" description="Disordered" evidence="2">
    <location>
        <begin position="274"/>
        <end position="303"/>
    </location>
</feature>
<evidence type="ECO:0000259" key="4">
    <source>
        <dbReference type="Pfam" id="PF13952"/>
    </source>
</evidence>
<dbReference type="InterPro" id="IPR058352">
    <property type="entry name" value="DUF8039"/>
</dbReference>
<evidence type="ECO:0000259" key="6">
    <source>
        <dbReference type="Pfam" id="PF13963"/>
    </source>
</evidence>
<organism evidence="8 9">
    <name type="scientific">Arabidopsis thaliana x Arabidopsis arenosa</name>
    <dbReference type="NCBI Taxonomy" id="1240361"/>
    <lineage>
        <taxon>Eukaryota</taxon>
        <taxon>Viridiplantae</taxon>
        <taxon>Streptophyta</taxon>
        <taxon>Embryophyta</taxon>
        <taxon>Tracheophyta</taxon>
        <taxon>Spermatophyta</taxon>
        <taxon>Magnoliopsida</taxon>
        <taxon>eudicotyledons</taxon>
        <taxon>Gunneridae</taxon>
        <taxon>Pentapetalae</taxon>
        <taxon>rosids</taxon>
        <taxon>malvids</taxon>
        <taxon>Brassicales</taxon>
        <taxon>Brassicaceae</taxon>
        <taxon>Camelineae</taxon>
        <taxon>Arabidopsis</taxon>
    </lineage>
</organism>
<dbReference type="Pfam" id="PF26133">
    <property type="entry name" value="DUF8039"/>
    <property type="match status" value="2"/>
</dbReference>
<feature type="domain" description="Transposase-associated" evidence="6">
    <location>
        <begin position="654"/>
        <end position="729"/>
    </location>
</feature>
<evidence type="ECO:0000313" key="8">
    <source>
        <dbReference type="EMBL" id="KAG7568045.1"/>
    </source>
</evidence>
<feature type="region of interest" description="Disordered" evidence="2">
    <location>
        <begin position="315"/>
        <end position="340"/>
    </location>
</feature>
<evidence type="ECO:0000256" key="2">
    <source>
        <dbReference type="SAM" id="MobiDB-lite"/>
    </source>
</evidence>
<feature type="compositionally biased region" description="Basic and acidic residues" evidence="2">
    <location>
        <begin position="1167"/>
        <end position="1177"/>
    </location>
</feature>
<evidence type="ECO:0000313" key="9">
    <source>
        <dbReference type="Proteomes" id="UP000694240"/>
    </source>
</evidence>
<dbReference type="PANTHER" id="PTHR10775:SF180">
    <property type="entry name" value="TRANSPOSON, EN_SPM-LIKE, TRANSPOSASE-ASSOCIATED DOMAIN PROTEIN-RELATED"/>
    <property type="match status" value="1"/>
</dbReference>
<accession>A0A8T2A5V3</accession>
<feature type="region of interest" description="Disordered" evidence="2">
    <location>
        <begin position="1162"/>
        <end position="1198"/>
    </location>
</feature>
<feature type="domain" description="DUF8039" evidence="7">
    <location>
        <begin position="2192"/>
        <end position="2272"/>
    </location>
</feature>
<feature type="compositionally biased region" description="Acidic residues" evidence="2">
    <location>
        <begin position="1731"/>
        <end position="1742"/>
    </location>
</feature>
<feature type="compositionally biased region" description="Polar residues" evidence="2">
    <location>
        <begin position="2322"/>
        <end position="2351"/>
    </location>
</feature>
<dbReference type="Pfam" id="PF03004">
    <property type="entry name" value="Transposase_24"/>
    <property type="match status" value="1"/>
</dbReference>
<feature type="compositionally biased region" description="Basic residues" evidence="2">
    <location>
        <begin position="1779"/>
        <end position="1788"/>
    </location>
</feature>
<dbReference type="InterPro" id="IPR029480">
    <property type="entry name" value="Transpos_assoc"/>
</dbReference>
<dbReference type="InterPro" id="IPR025452">
    <property type="entry name" value="DUF4218"/>
</dbReference>
<feature type="domain" description="DUF4218" evidence="5">
    <location>
        <begin position="1366"/>
        <end position="1478"/>
    </location>
</feature>
<feature type="domain" description="DUF8039" evidence="7">
    <location>
        <begin position="2352"/>
        <end position="2430"/>
    </location>
</feature>
<dbReference type="InterPro" id="IPR025312">
    <property type="entry name" value="DUF4216"/>
</dbReference>
<evidence type="ECO:0000259" key="5">
    <source>
        <dbReference type="Pfam" id="PF13960"/>
    </source>
</evidence>
<keyword evidence="9" id="KW-1185">Reference proteome</keyword>
<comment type="caution">
    <text evidence="8">The sequence shown here is derived from an EMBL/GenBank/DDBJ whole genome shotgun (WGS) entry which is preliminary data.</text>
</comment>
<evidence type="ECO:0000259" key="3">
    <source>
        <dbReference type="Pfam" id="PF03732"/>
    </source>
</evidence>
<reference evidence="8 9" key="1">
    <citation type="submission" date="2020-12" db="EMBL/GenBank/DDBJ databases">
        <title>Concerted genomic and epigenomic changes stabilize Arabidopsis allopolyploids.</title>
        <authorList>
            <person name="Chen Z."/>
        </authorList>
    </citation>
    <scope>NUCLEOTIDE SEQUENCE [LARGE SCALE GENOMIC DNA]</scope>
    <source>
        <strain evidence="8">Allo738</strain>
        <tissue evidence="8">Leaf</tissue>
    </source>
</reference>
<dbReference type="Pfam" id="PF13952">
    <property type="entry name" value="DUF4216"/>
    <property type="match status" value="1"/>
</dbReference>
<feature type="region of interest" description="Disordered" evidence="2">
    <location>
        <begin position="393"/>
        <end position="483"/>
    </location>
</feature>
<dbReference type="Pfam" id="PF13960">
    <property type="entry name" value="DUF4218"/>
    <property type="match status" value="1"/>
</dbReference>
<dbReference type="Pfam" id="PF02992">
    <property type="entry name" value="Transposase_21"/>
    <property type="match status" value="1"/>
</dbReference>
<feature type="coiled-coil region" evidence="1">
    <location>
        <begin position="2045"/>
        <end position="2082"/>
    </location>
</feature>
<feature type="compositionally biased region" description="Polar residues" evidence="2">
    <location>
        <begin position="2296"/>
        <end position="2315"/>
    </location>
</feature>
<feature type="domain" description="Retrotransposon gag" evidence="3">
    <location>
        <begin position="130"/>
        <end position="181"/>
    </location>
</feature>
<gene>
    <name evidence="8" type="ORF">ISN45_Aa04g008830</name>
</gene>
<protein>
    <submittedName>
        <fullName evidence="8">Transposon En/Spm-like</fullName>
    </submittedName>
</protein>
<keyword evidence="1" id="KW-0175">Coiled coil</keyword>
<feature type="compositionally biased region" description="Acidic residues" evidence="2">
    <location>
        <begin position="1182"/>
        <end position="1198"/>
    </location>
</feature>
<feature type="compositionally biased region" description="Basic and acidic residues" evidence="2">
    <location>
        <begin position="453"/>
        <end position="464"/>
    </location>
</feature>
<dbReference type="InterPro" id="IPR004252">
    <property type="entry name" value="Probable_transposase_24"/>
</dbReference>
<name>A0A8T2A5V3_9BRAS</name>
<proteinExistence type="predicted"/>
<feature type="domain" description="DUF4216" evidence="4">
    <location>
        <begin position="1606"/>
        <end position="1673"/>
    </location>
</feature>
<feature type="compositionally biased region" description="Polar residues" evidence="2">
    <location>
        <begin position="2276"/>
        <end position="2288"/>
    </location>
</feature>
<dbReference type="Proteomes" id="UP000694240">
    <property type="component" value="Chromosome 9"/>
</dbReference>
<evidence type="ECO:0000259" key="7">
    <source>
        <dbReference type="Pfam" id="PF26133"/>
    </source>
</evidence>
<feature type="compositionally biased region" description="Polar residues" evidence="2">
    <location>
        <begin position="2584"/>
        <end position="2611"/>
    </location>
</feature>
<dbReference type="InterPro" id="IPR005162">
    <property type="entry name" value="Retrotrans_gag_dom"/>
</dbReference>
<feature type="compositionally biased region" description="Acidic residues" evidence="2">
    <location>
        <begin position="1761"/>
        <end position="1773"/>
    </location>
</feature>
<dbReference type="Pfam" id="PF03732">
    <property type="entry name" value="Retrotrans_gag"/>
    <property type="match status" value="1"/>
</dbReference>
<feature type="region of interest" description="Disordered" evidence="2">
    <location>
        <begin position="2580"/>
        <end position="2611"/>
    </location>
</feature>